<dbReference type="InterPro" id="IPR005693">
    <property type="entry name" value="Mce"/>
</dbReference>
<organism evidence="3 4">
    <name type="scientific">Candidatus Mycobacterium wuenschmannii</name>
    <dbReference type="NCBI Taxonomy" id="3027808"/>
    <lineage>
        <taxon>Bacteria</taxon>
        <taxon>Bacillati</taxon>
        <taxon>Actinomycetota</taxon>
        <taxon>Actinomycetes</taxon>
        <taxon>Mycobacteriales</taxon>
        <taxon>Mycobacteriaceae</taxon>
        <taxon>Mycobacterium</taxon>
    </lineage>
</organism>
<feature type="signal peptide" evidence="1">
    <location>
        <begin position="1"/>
        <end position="29"/>
    </location>
</feature>
<dbReference type="EMBL" id="CP126981">
    <property type="protein sequence ID" value="WIM88071.1"/>
    <property type="molecule type" value="Genomic_DNA"/>
</dbReference>
<dbReference type="InterPro" id="IPR052336">
    <property type="entry name" value="MlaD_Phospholipid_Transporter"/>
</dbReference>
<feature type="domain" description="Mce/MlaD" evidence="2">
    <location>
        <begin position="48"/>
        <end position="127"/>
    </location>
</feature>
<evidence type="ECO:0000313" key="4">
    <source>
        <dbReference type="Proteomes" id="UP001236585"/>
    </source>
</evidence>
<dbReference type="PANTHER" id="PTHR33371">
    <property type="entry name" value="INTERMEMBRANE PHOSPHOLIPID TRANSPORT SYSTEM BINDING PROTEIN MLAD-RELATED"/>
    <property type="match status" value="1"/>
</dbReference>
<accession>A0ABY8VYS4</accession>
<evidence type="ECO:0000256" key="1">
    <source>
        <dbReference type="SAM" id="SignalP"/>
    </source>
</evidence>
<evidence type="ECO:0000313" key="3">
    <source>
        <dbReference type="EMBL" id="WIM88071.1"/>
    </source>
</evidence>
<reference evidence="3 4" key="1">
    <citation type="journal article" date="2023" name="Microbiol. Resour. Announc.">
        <title>Complete Genome Sequence of Mycobacterium wuenschmanii, a novel Nontuberculous Mycobacterium Isolated from a captive population of Amazon Milk Frogs.</title>
        <authorList>
            <person name="Hicks J."/>
            <person name="Zeineldin M."/>
            <person name="Ward H."/>
            <person name="Wuenschmann A."/>
            <person name="Camp P."/>
            <person name="Farrell D."/>
            <person name="Lehman K."/>
            <person name="Thacker T."/>
            <person name="Cuthbert E."/>
        </authorList>
    </citation>
    <scope>NUCLEOTIDE SEQUENCE [LARGE SCALE GENOMIC DNA]</scope>
    <source>
        <strain evidence="3 4">Wuenschmanii</strain>
    </source>
</reference>
<dbReference type="PROSITE" id="PS51257">
    <property type="entry name" value="PROKAR_LIPOPROTEIN"/>
    <property type="match status" value="1"/>
</dbReference>
<keyword evidence="4" id="KW-1185">Reference proteome</keyword>
<dbReference type="Pfam" id="PF02470">
    <property type="entry name" value="MlaD"/>
    <property type="match status" value="1"/>
</dbReference>
<sequence length="392" mass="40821">MRLPHRAFRAARSLSAIAAAMLTITGCHFDGVNSLPLPGTAGHGRGALRVTVDVPDVSTLPQNSPVMHDDVTIGSIATIAARQRRDGTFYAEVTLALNPDVALPANCEAKVAQTSLLGSQHIELAPPAATTPTGALRAGARIPISRSGHSPSTEEVLSALGVVVNKGNLGALGEITDELYQAVAGRAGHFTDLLPRLAELTASIDAQSNDILAAVDHLNRFAATVAHSSNALSDALQSLPAALQILNSDGDTIVATFAALRRLADVAAHTLARTKTDFAADVKEANAVIAPLADNINKLIDALPIIPAFPLPLNGVPRAVRGDFLNTFLTLDLTVRRLGENIFTTSGLDANMKHLAEVVKPPEFLIGELAGLSGQAADPFQIPAPPSPNTGR</sequence>
<evidence type="ECO:0000259" key="2">
    <source>
        <dbReference type="Pfam" id="PF02470"/>
    </source>
</evidence>
<dbReference type="PANTHER" id="PTHR33371:SF15">
    <property type="entry name" value="LIPOPROTEIN LPRN"/>
    <property type="match status" value="1"/>
</dbReference>
<keyword evidence="1" id="KW-0732">Signal</keyword>
<dbReference type="RefSeq" id="WP_285188082.1">
    <property type="nucleotide sequence ID" value="NZ_CP126981.1"/>
</dbReference>
<name>A0ABY8VYS4_9MYCO</name>
<dbReference type="Proteomes" id="UP001236585">
    <property type="component" value="Chromosome"/>
</dbReference>
<dbReference type="NCBIfam" id="TIGR00996">
    <property type="entry name" value="Mtu_fam_mce"/>
    <property type="match status" value="1"/>
</dbReference>
<feature type="chain" id="PRO_5046644698" evidence="1">
    <location>
        <begin position="30"/>
        <end position="392"/>
    </location>
</feature>
<proteinExistence type="predicted"/>
<protein>
    <submittedName>
        <fullName evidence="3">MCE family protein</fullName>
    </submittedName>
</protein>
<dbReference type="InterPro" id="IPR003399">
    <property type="entry name" value="Mce/MlaD"/>
</dbReference>
<gene>
    <name evidence="3" type="ORF">PT015_00615</name>
</gene>